<dbReference type="PANTHER" id="PTHR30055:SF200">
    <property type="entry name" value="HTH-TYPE TRANSCRIPTIONAL REPRESSOR BDCR"/>
    <property type="match status" value="1"/>
</dbReference>
<comment type="caution">
    <text evidence="4">The sequence shown here is derived from an EMBL/GenBank/DDBJ whole genome shotgun (WGS) entry which is preliminary data.</text>
</comment>
<evidence type="ECO:0000256" key="1">
    <source>
        <dbReference type="ARBA" id="ARBA00023125"/>
    </source>
</evidence>
<dbReference type="AlphaFoldDB" id="A0A2U1FQ92"/>
<evidence type="ECO:0000259" key="3">
    <source>
        <dbReference type="PROSITE" id="PS50977"/>
    </source>
</evidence>
<evidence type="ECO:0000313" key="4">
    <source>
        <dbReference type="EMBL" id="PVZ14363.1"/>
    </source>
</evidence>
<proteinExistence type="predicted"/>
<dbReference type="GO" id="GO:0003700">
    <property type="term" value="F:DNA-binding transcription factor activity"/>
    <property type="evidence" value="ECO:0007669"/>
    <property type="project" value="TreeGrafter"/>
</dbReference>
<name>A0A2U1FQ92_9PSEU</name>
<dbReference type="SUPFAM" id="SSF46689">
    <property type="entry name" value="Homeodomain-like"/>
    <property type="match status" value="1"/>
</dbReference>
<dbReference type="InterPro" id="IPR009057">
    <property type="entry name" value="Homeodomain-like_sf"/>
</dbReference>
<dbReference type="PROSITE" id="PS50977">
    <property type="entry name" value="HTH_TETR_2"/>
    <property type="match status" value="1"/>
</dbReference>
<dbReference type="EMBL" id="QEKW01000001">
    <property type="protein sequence ID" value="PVZ14363.1"/>
    <property type="molecule type" value="Genomic_DNA"/>
</dbReference>
<sequence>MTATRDAIEPPLLDAVSRILEREGLRGLNISAIAVEAGVSRVTLHRRGARLDDYLVAVLGRASDDLRGSLWPVLTGTGTARERLVAAMAVLCDVYERHAGIVRAMYGEPARPLPAAPGGTTSRQFVEPFERLLADGLTDGSLTCSDPREDALLLANTVAWTFLHMRLAHRWPRDQAVARVVDLATARFLPDRPGPG</sequence>
<dbReference type="RefSeq" id="WP_116706232.1">
    <property type="nucleotide sequence ID" value="NZ_QEKW01000001.1"/>
</dbReference>
<keyword evidence="1 2" id="KW-0238">DNA-binding</keyword>
<dbReference type="InterPro" id="IPR001647">
    <property type="entry name" value="HTH_TetR"/>
</dbReference>
<dbReference type="GO" id="GO:0000976">
    <property type="term" value="F:transcription cis-regulatory region binding"/>
    <property type="evidence" value="ECO:0007669"/>
    <property type="project" value="TreeGrafter"/>
</dbReference>
<feature type="DNA-binding region" description="H-T-H motif" evidence="2">
    <location>
        <begin position="29"/>
        <end position="48"/>
    </location>
</feature>
<protein>
    <submittedName>
        <fullName evidence="4">TetR family transcriptional regulator</fullName>
    </submittedName>
</protein>
<evidence type="ECO:0000313" key="5">
    <source>
        <dbReference type="Proteomes" id="UP000245639"/>
    </source>
</evidence>
<dbReference type="Gene3D" id="1.10.357.10">
    <property type="entry name" value="Tetracycline Repressor, domain 2"/>
    <property type="match status" value="1"/>
</dbReference>
<organism evidence="4 5">
    <name type="scientific">Actinomycetospora cinnamomea</name>
    <dbReference type="NCBI Taxonomy" id="663609"/>
    <lineage>
        <taxon>Bacteria</taxon>
        <taxon>Bacillati</taxon>
        <taxon>Actinomycetota</taxon>
        <taxon>Actinomycetes</taxon>
        <taxon>Pseudonocardiales</taxon>
        <taxon>Pseudonocardiaceae</taxon>
        <taxon>Actinomycetospora</taxon>
    </lineage>
</organism>
<dbReference type="OrthoDB" id="5068503at2"/>
<gene>
    <name evidence="4" type="ORF">C8D89_101227</name>
</gene>
<evidence type="ECO:0000256" key="2">
    <source>
        <dbReference type="PROSITE-ProRule" id="PRU00335"/>
    </source>
</evidence>
<feature type="domain" description="HTH tetR-type" evidence="3">
    <location>
        <begin position="6"/>
        <end position="66"/>
    </location>
</feature>
<keyword evidence="5" id="KW-1185">Reference proteome</keyword>
<dbReference type="Proteomes" id="UP000245639">
    <property type="component" value="Unassembled WGS sequence"/>
</dbReference>
<dbReference type="Gene3D" id="1.10.10.60">
    <property type="entry name" value="Homeodomain-like"/>
    <property type="match status" value="1"/>
</dbReference>
<reference evidence="4 5" key="1">
    <citation type="submission" date="2018-04" db="EMBL/GenBank/DDBJ databases">
        <title>Genomic Encyclopedia of Type Strains, Phase IV (KMG-IV): sequencing the most valuable type-strain genomes for metagenomic binning, comparative biology and taxonomic classification.</title>
        <authorList>
            <person name="Goeker M."/>
        </authorList>
    </citation>
    <scope>NUCLEOTIDE SEQUENCE [LARGE SCALE GENOMIC DNA]</scope>
    <source>
        <strain evidence="4 5">DSM 45771</strain>
    </source>
</reference>
<dbReference type="SUPFAM" id="SSF48498">
    <property type="entry name" value="Tetracyclin repressor-like, C-terminal domain"/>
    <property type="match status" value="1"/>
</dbReference>
<dbReference type="PANTHER" id="PTHR30055">
    <property type="entry name" value="HTH-TYPE TRANSCRIPTIONAL REGULATOR RUTR"/>
    <property type="match status" value="1"/>
</dbReference>
<dbReference type="InterPro" id="IPR036271">
    <property type="entry name" value="Tet_transcr_reg_TetR-rel_C_sf"/>
</dbReference>
<accession>A0A2U1FQ92</accession>
<dbReference type="InterPro" id="IPR050109">
    <property type="entry name" value="HTH-type_TetR-like_transc_reg"/>
</dbReference>